<dbReference type="EMBL" id="CP003772">
    <property type="protein sequence ID" value="AFQ04179.1"/>
    <property type="molecule type" value="Genomic_DNA"/>
</dbReference>
<keyword evidence="3 9" id="KW-0489">Methyltransferase</keyword>
<dbReference type="PANTHER" id="PTHR23417">
    <property type="entry name" value="3-DEOXY-D-MANNO-OCTULOSONIC-ACID TRANSFERASE/TRNA GUANINE-N 7 - -METHYLTRANSFERASE"/>
    <property type="match status" value="1"/>
</dbReference>
<dbReference type="RefSeq" id="WP_009885805.1">
    <property type="nucleotide sequence ID" value="NC_018497.1"/>
</dbReference>
<evidence type="ECO:0000313" key="10">
    <source>
        <dbReference type="EMBL" id="AFQ04179.1"/>
    </source>
</evidence>
<keyword evidence="4 9" id="KW-0808">Transferase</keyword>
<evidence type="ECO:0000256" key="7">
    <source>
        <dbReference type="ARBA" id="ARBA00060552"/>
    </source>
</evidence>
<dbReference type="SMR" id="A0ABC7ZJ35"/>
<feature type="binding site" evidence="9">
    <location>
        <position position="112"/>
    </location>
    <ligand>
        <name>S-adenosyl-L-methionine</name>
        <dbReference type="ChEBI" id="CHEBI:59789"/>
    </ligand>
</feature>
<feature type="binding site" evidence="9">
    <location>
        <position position="116"/>
    </location>
    <ligand>
        <name>substrate</name>
    </ligand>
</feature>
<dbReference type="PANTHER" id="PTHR23417:SF14">
    <property type="entry name" value="PENTACOTRIPEPTIDE-REPEAT REGION OF PRORP DOMAIN-CONTAINING PROTEIN"/>
    <property type="match status" value="1"/>
</dbReference>
<evidence type="ECO:0000256" key="4">
    <source>
        <dbReference type="ARBA" id="ARBA00022679"/>
    </source>
</evidence>
<name>A0ABC7ZJ35_MYCGT</name>
<dbReference type="NCBIfam" id="NF001080">
    <property type="entry name" value="PRK00121.2-2"/>
    <property type="match status" value="1"/>
</dbReference>
<keyword evidence="5 9" id="KW-0949">S-adenosyl-L-methionine</keyword>
<dbReference type="NCBIfam" id="TIGR00091">
    <property type="entry name" value="tRNA (guanosine(46)-N7)-methyltransferase TrmB"/>
    <property type="match status" value="1"/>
</dbReference>
<evidence type="ECO:0000256" key="8">
    <source>
        <dbReference type="ARBA" id="ARBA00060767"/>
    </source>
</evidence>
<feature type="binding site" evidence="9">
    <location>
        <begin position="188"/>
        <end position="191"/>
    </location>
    <ligand>
        <name>substrate</name>
    </ligand>
</feature>
<dbReference type="SUPFAM" id="SSF53335">
    <property type="entry name" value="S-adenosyl-L-methionine-dependent methyltransferases"/>
    <property type="match status" value="1"/>
</dbReference>
<dbReference type="InterPro" id="IPR003358">
    <property type="entry name" value="tRNA_(Gua-N-7)_MeTrfase_Trmb"/>
</dbReference>
<dbReference type="HAMAP" id="MF_01057">
    <property type="entry name" value="tRNA_methyltr_TrmB"/>
    <property type="match status" value="1"/>
</dbReference>
<evidence type="ECO:0000313" key="11">
    <source>
        <dbReference type="Proteomes" id="UP000005254"/>
    </source>
</evidence>
<dbReference type="EC" id="2.1.1.33" evidence="9"/>
<evidence type="ECO:0000256" key="5">
    <source>
        <dbReference type="ARBA" id="ARBA00022691"/>
    </source>
</evidence>
<feature type="binding site" evidence="9">
    <location>
        <position position="61"/>
    </location>
    <ligand>
        <name>S-adenosyl-L-methionine</name>
        <dbReference type="ChEBI" id="CHEBI:59789"/>
    </ligand>
</feature>
<dbReference type="KEGG" id="mgx:CM1_02115"/>
<accession>A0ABC7ZJ35</accession>
<feature type="binding site" evidence="9">
    <location>
        <position position="90"/>
    </location>
    <ligand>
        <name>S-adenosyl-L-methionine</name>
        <dbReference type="ChEBI" id="CHEBI:59789"/>
    </ligand>
</feature>
<comment type="similarity">
    <text evidence="8 9">Belongs to the class I-like SAM-binding methyltransferase superfamily. TrmB family.</text>
</comment>
<organism evidence="10 11">
    <name type="scientific">Mycoplasmoides genitalium M6320</name>
    <dbReference type="NCBI Taxonomy" id="662945"/>
    <lineage>
        <taxon>Bacteria</taxon>
        <taxon>Bacillati</taxon>
        <taxon>Mycoplasmatota</taxon>
        <taxon>Mycoplasmoidales</taxon>
        <taxon>Mycoplasmoidaceae</taxon>
        <taxon>Mycoplasmoides</taxon>
    </lineage>
</organism>
<gene>
    <name evidence="9" type="primary">trmB</name>
    <name evidence="10" type="ORF">CM1_02115</name>
</gene>
<evidence type="ECO:0000256" key="2">
    <source>
        <dbReference type="ARBA" id="ARBA00003015"/>
    </source>
</evidence>
<keyword evidence="6 9" id="KW-0819">tRNA processing</keyword>
<dbReference type="GO" id="GO:0008176">
    <property type="term" value="F:tRNA (guanine(46)-N7)-methyltransferase activity"/>
    <property type="evidence" value="ECO:0007669"/>
    <property type="project" value="UniProtKB-UniRule"/>
</dbReference>
<dbReference type="Pfam" id="PF02390">
    <property type="entry name" value="Methyltransf_4"/>
    <property type="match status" value="1"/>
</dbReference>
<dbReference type="InterPro" id="IPR055361">
    <property type="entry name" value="tRNA_methyltr_TrmB_bact"/>
</dbReference>
<comment type="caution">
    <text evidence="9">Lacks conserved residue(s) required for the propagation of feature annotation.</text>
</comment>
<dbReference type="InterPro" id="IPR029063">
    <property type="entry name" value="SAM-dependent_MTases_sf"/>
</dbReference>
<evidence type="ECO:0000256" key="6">
    <source>
        <dbReference type="ARBA" id="ARBA00022694"/>
    </source>
</evidence>
<protein>
    <recommendedName>
        <fullName evidence="9">tRNA (guanine-N(7)-)-methyltransferase</fullName>
        <ecNumber evidence="9">2.1.1.33</ecNumber>
    </recommendedName>
    <alternativeName>
        <fullName evidence="9">tRNA (guanine(46)-N(7))-methyltransferase</fullName>
    </alternativeName>
    <alternativeName>
        <fullName evidence="9">tRNA(m7G46)-methyltransferase</fullName>
    </alternativeName>
</protein>
<dbReference type="CDD" id="cd02440">
    <property type="entry name" value="AdoMet_MTases"/>
    <property type="match status" value="1"/>
</dbReference>
<evidence type="ECO:0000256" key="9">
    <source>
        <dbReference type="HAMAP-Rule" id="MF_01057"/>
    </source>
</evidence>
<reference evidence="10 11" key="1">
    <citation type="journal article" date="2012" name="J. Bacteriol.">
        <title>Draft Genome Sequences of Four Axenic Mycoplasma genitalium Strains Isolated from Denmark, Japan, and Australia.</title>
        <authorList>
            <person name="McGowin C.L."/>
            <person name="Ma L."/>
            <person name="Jensen J.S."/>
            <person name="Mancuso M.M."/>
            <person name="Hamasuna R."/>
            <person name="Adegboye D."/>
            <person name="Martin D.H."/>
        </authorList>
    </citation>
    <scope>NUCLEOTIDE SEQUENCE [LARGE SCALE GENOMIC DNA]</scope>
    <source>
        <strain evidence="10 11">M6320</strain>
    </source>
</reference>
<evidence type="ECO:0000256" key="1">
    <source>
        <dbReference type="ARBA" id="ARBA00000142"/>
    </source>
</evidence>
<comment type="pathway">
    <text evidence="7 9">tRNA modification; N(7)-methylguanine-tRNA biosynthesis.</text>
</comment>
<comment type="function">
    <text evidence="2 9">Catalyzes the formation of N(7)-methylguanine at position 46 (m7G46) in tRNA.</text>
</comment>
<feature type="binding site" evidence="9">
    <location>
        <position position="36"/>
    </location>
    <ligand>
        <name>S-adenosyl-L-methionine</name>
        <dbReference type="ChEBI" id="CHEBI:59789"/>
    </ligand>
</feature>
<feature type="binding site" evidence="9">
    <location>
        <position position="148"/>
    </location>
    <ligand>
        <name>substrate</name>
    </ligand>
</feature>
<dbReference type="GeneID" id="99647243"/>
<proteinExistence type="inferred from homology"/>
<dbReference type="PROSITE" id="PS51625">
    <property type="entry name" value="SAM_MT_TRMB"/>
    <property type="match status" value="1"/>
</dbReference>
<sequence>MRLRKVKNALLKINQSPYFYSKDKFAKFTKKQLVLELGCGKGTFLIKEAQKNNNFLFIGIEREPTIVLKAINKINKLDFNLENILLLCTDAKQLDDYFQAESVQKIFINFPDPWPKKRHIQRRLTSPDFLKLFWNLLVKNGLIEFKTDNDKLFEYTLTTLQENSQIFEIIHQITDLNNSEFSFQNSITEYEQRFMELEIPIKKLVIKKII</sequence>
<dbReference type="Gene3D" id="3.40.50.150">
    <property type="entry name" value="Vaccinia Virus protein VP39"/>
    <property type="match status" value="1"/>
</dbReference>
<comment type="catalytic activity">
    <reaction evidence="1 9">
        <text>guanosine(46) in tRNA + S-adenosyl-L-methionine = N(7)-methylguanosine(46) in tRNA + S-adenosyl-L-homocysteine</text>
        <dbReference type="Rhea" id="RHEA:42708"/>
        <dbReference type="Rhea" id="RHEA-COMP:10188"/>
        <dbReference type="Rhea" id="RHEA-COMP:10189"/>
        <dbReference type="ChEBI" id="CHEBI:57856"/>
        <dbReference type="ChEBI" id="CHEBI:59789"/>
        <dbReference type="ChEBI" id="CHEBI:74269"/>
        <dbReference type="ChEBI" id="CHEBI:74480"/>
        <dbReference type="EC" id="2.1.1.33"/>
    </reaction>
</comment>
<evidence type="ECO:0000256" key="3">
    <source>
        <dbReference type="ARBA" id="ARBA00022603"/>
    </source>
</evidence>
<dbReference type="AlphaFoldDB" id="A0ABC7ZJ35"/>
<dbReference type="Proteomes" id="UP000005254">
    <property type="component" value="Chromosome"/>
</dbReference>
<dbReference type="FunFam" id="3.40.50.150:FF:000035">
    <property type="entry name" value="tRNA (guanine-N(7)-)-methyltransferase"/>
    <property type="match status" value="1"/>
</dbReference>